<keyword evidence="5" id="KW-1185">Reference proteome</keyword>
<feature type="region of interest" description="Disordered" evidence="1">
    <location>
        <begin position="279"/>
        <end position="299"/>
    </location>
</feature>
<dbReference type="InterPro" id="IPR002539">
    <property type="entry name" value="MaoC-like_dom"/>
</dbReference>
<gene>
    <name evidence="4" type="ORF">ACFO4O_17000</name>
</gene>
<organism evidence="4 5">
    <name type="scientific">Glaciecola siphonariae</name>
    <dbReference type="NCBI Taxonomy" id="521012"/>
    <lineage>
        <taxon>Bacteria</taxon>
        <taxon>Pseudomonadati</taxon>
        <taxon>Pseudomonadota</taxon>
        <taxon>Gammaproteobacteria</taxon>
        <taxon>Alteromonadales</taxon>
        <taxon>Alteromonadaceae</taxon>
        <taxon>Glaciecola</taxon>
    </lineage>
</organism>
<comment type="caution">
    <text evidence="4">The sequence shown here is derived from an EMBL/GenBank/DDBJ whole genome shotgun (WGS) entry which is preliminary data.</text>
</comment>
<dbReference type="InterPro" id="IPR029069">
    <property type="entry name" value="HotDog_dom_sf"/>
</dbReference>
<accession>A0ABV9LZT1</accession>
<name>A0ABV9LZT1_9ALTE</name>
<proteinExistence type="predicted"/>
<dbReference type="SUPFAM" id="SSF54637">
    <property type="entry name" value="Thioesterase/thiol ester dehydrase-isomerase"/>
    <property type="match status" value="1"/>
</dbReference>
<feature type="chain" id="PRO_5047381966" evidence="2">
    <location>
        <begin position="18"/>
        <end position="299"/>
    </location>
</feature>
<protein>
    <submittedName>
        <fullName evidence="4">MaoC/PaaZ C-terminal domain-containing protein</fullName>
    </submittedName>
</protein>
<dbReference type="Gene3D" id="3.10.129.10">
    <property type="entry name" value="Hotdog Thioesterase"/>
    <property type="match status" value="1"/>
</dbReference>
<dbReference type="PANTHER" id="PTHR43841:SF3">
    <property type="entry name" value="(3R)-HYDROXYACYL-ACP DEHYDRATASE SUBUNIT HADB"/>
    <property type="match status" value="1"/>
</dbReference>
<evidence type="ECO:0000256" key="1">
    <source>
        <dbReference type="SAM" id="MobiDB-lite"/>
    </source>
</evidence>
<keyword evidence="2" id="KW-0732">Signal</keyword>
<feature type="signal peptide" evidence="2">
    <location>
        <begin position="1"/>
        <end position="17"/>
    </location>
</feature>
<evidence type="ECO:0000256" key="2">
    <source>
        <dbReference type="SAM" id="SignalP"/>
    </source>
</evidence>
<sequence length="299" mass="33305">MLATLAKAAIYRPPAFAASSLIMPQQVLSQQHRILPAHFDNYHRLVNWPAAMHGYMHPNYIQVLTLPMQLSMMTQSPFPFKALGLVHIANKINVISLPKNSSNLTLNTYFGDVFSHKRGMVFELHSEACENDVVTIKATSYYLARVNQQGMGSAKLFSESELLCSKQSANIASENEDIGELVFEENAGRQYAKASGDYNPIHLWPLTSRFFGFKQAIAHGMNSHAQSVSLVAANTQCNVCETTSIRAVFKQPILLPSKTRLSVSKYPQERTLHFSLNGEADKQRSNKTRQHISGVIAPL</sequence>
<dbReference type="PANTHER" id="PTHR43841">
    <property type="entry name" value="3-HYDROXYACYL-THIOESTER DEHYDRATASE HTDX-RELATED"/>
    <property type="match status" value="1"/>
</dbReference>
<evidence type="ECO:0000313" key="4">
    <source>
        <dbReference type="EMBL" id="MFC4701850.1"/>
    </source>
</evidence>
<dbReference type="EMBL" id="JBHSGU010000029">
    <property type="protein sequence ID" value="MFC4701850.1"/>
    <property type="molecule type" value="Genomic_DNA"/>
</dbReference>
<evidence type="ECO:0000259" key="3">
    <source>
        <dbReference type="Pfam" id="PF01575"/>
    </source>
</evidence>
<dbReference type="Proteomes" id="UP001595897">
    <property type="component" value="Unassembled WGS sequence"/>
</dbReference>
<reference evidence="5" key="1">
    <citation type="journal article" date="2019" name="Int. J. Syst. Evol. Microbiol.">
        <title>The Global Catalogue of Microorganisms (GCM) 10K type strain sequencing project: providing services to taxonomists for standard genome sequencing and annotation.</title>
        <authorList>
            <consortium name="The Broad Institute Genomics Platform"/>
            <consortium name="The Broad Institute Genome Sequencing Center for Infectious Disease"/>
            <person name="Wu L."/>
            <person name="Ma J."/>
        </authorList>
    </citation>
    <scope>NUCLEOTIDE SEQUENCE [LARGE SCALE GENOMIC DNA]</scope>
    <source>
        <strain evidence="5">KACC 12507</strain>
    </source>
</reference>
<feature type="domain" description="MaoC-like" evidence="3">
    <location>
        <begin position="185"/>
        <end position="265"/>
    </location>
</feature>
<evidence type="ECO:0000313" key="5">
    <source>
        <dbReference type="Proteomes" id="UP001595897"/>
    </source>
</evidence>
<dbReference type="Pfam" id="PF01575">
    <property type="entry name" value="MaoC_dehydratas"/>
    <property type="match status" value="1"/>
</dbReference>
<dbReference type="RefSeq" id="WP_382410711.1">
    <property type="nucleotide sequence ID" value="NZ_JBHSGU010000029.1"/>
</dbReference>